<organism evidence="2 3">
    <name type="scientific">Phaseolus angularis</name>
    <name type="common">Azuki bean</name>
    <name type="synonym">Vigna angularis</name>
    <dbReference type="NCBI Taxonomy" id="3914"/>
    <lineage>
        <taxon>Eukaryota</taxon>
        <taxon>Viridiplantae</taxon>
        <taxon>Streptophyta</taxon>
        <taxon>Embryophyta</taxon>
        <taxon>Tracheophyta</taxon>
        <taxon>Spermatophyta</taxon>
        <taxon>Magnoliopsida</taxon>
        <taxon>eudicotyledons</taxon>
        <taxon>Gunneridae</taxon>
        <taxon>Pentapetalae</taxon>
        <taxon>rosids</taxon>
        <taxon>fabids</taxon>
        <taxon>Fabales</taxon>
        <taxon>Fabaceae</taxon>
        <taxon>Papilionoideae</taxon>
        <taxon>50 kb inversion clade</taxon>
        <taxon>NPAAA clade</taxon>
        <taxon>indigoferoid/millettioid clade</taxon>
        <taxon>Phaseoleae</taxon>
        <taxon>Vigna</taxon>
    </lineage>
</organism>
<evidence type="ECO:0000256" key="1">
    <source>
        <dbReference type="SAM" id="MobiDB-lite"/>
    </source>
</evidence>
<reference evidence="3" key="1">
    <citation type="journal article" date="2015" name="Proc. Natl. Acad. Sci. U.S.A.">
        <title>Genome sequencing of adzuki bean (Vigna angularis) provides insight into high starch and low fat accumulation and domestication.</title>
        <authorList>
            <person name="Yang K."/>
            <person name="Tian Z."/>
            <person name="Chen C."/>
            <person name="Luo L."/>
            <person name="Zhao B."/>
            <person name="Wang Z."/>
            <person name="Yu L."/>
            <person name="Li Y."/>
            <person name="Sun Y."/>
            <person name="Li W."/>
            <person name="Chen Y."/>
            <person name="Li Y."/>
            <person name="Zhang Y."/>
            <person name="Ai D."/>
            <person name="Zhao J."/>
            <person name="Shang C."/>
            <person name="Ma Y."/>
            <person name="Wu B."/>
            <person name="Wang M."/>
            <person name="Gao L."/>
            <person name="Sun D."/>
            <person name="Zhang P."/>
            <person name="Guo F."/>
            <person name="Wang W."/>
            <person name="Li Y."/>
            <person name="Wang J."/>
            <person name="Varshney R.K."/>
            <person name="Wang J."/>
            <person name="Ling H.Q."/>
            <person name="Wan P."/>
        </authorList>
    </citation>
    <scope>NUCLEOTIDE SEQUENCE</scope>
    <source>
        <strain evidence="3">cv. Jingnong 6</strain>
    </source>
</reference>
<name>A0A0L9T878_PHAAN</name>
<dbReference type="AlphaFoldDB" id="A0A0L9T878"/>
<gene>
    <name evidence="2" type="ORF">LR48_Vigan317s000900</name>
</gene>
<feature type="compositionally biased region" description="Acidic residues" evidence="1">
    <location>
        <begin position="183"/>
        <end position="202"/>
    </location>
</feature>
<accession>A0A0L9T878</accession>
<evidence type="ECO:0000313" key="2">
    <source>
        <dbReference type="EMBL" id="KOM26788.1"/>
    </source>
</evidence>
<dbReference type="Gramene" id="KOM26788">
    <property type="protein sequence ID" value="KOM26788"/>
    <property type="gene ID" value="LR48_Vigan317s000900"/>
</dbReference>
<dbReference type="EMBL" id="KQ258341">
    <property type="protein sequence ID" value="KOM26788.1"/>
    <property type="molecule type" value="Genomic_DNA"/>
</dbReference>
<dbReference type="Proteomes" id="UP000053144">
    <property type="component" value="Unassembled WGS sequence"/>
</dbReference>
<feature type="region of interest" description="Disordered" evidence="1">
    <location>
        <begin position="180"/>
        <end position="202"/>
    </location>
</feature>
<proteinExistence type="predicted"/>
<sequence>MASSSSSKRSKKVARTARNTSPTGWISDDAAHNSDCYLELVEMFFNNLKVINGDIHSRVNGVEIIDIDDVWLLVTGLKAEGCMSHEQDFETNEIGKAILTFIGLKKTTDDWIFKDVQNPVRSLNNIEESSTSFTPKSEFERYIVEIFERTFKKIWKLENSLVQMENKVNKLIKNYVDSSSTEISDDTDDSSEEEFMDESNSR</sequence>
<evidence type="ECO:0000313" key="3">
    <source>
        <dbReference type="Proteomes" id="UP000053144"/>
    </source>
</evidence>
<protein>
    <submittedName>
        <fullName evidence="2">Uncharacterized protein</fullName>
    </submittedName>
</protein>